<sequence>MDTDKVLLEQYVCSHPKEAVRDIERLKDDEKAVVLAELPHELSLSVLSIMNRYLAAKSIERMNLDLAIALFDKMEITPAESILRRCDPQLANKIMDAIAPPKASLIRQKLKVKEDTVASFMNPIVFALKKHRRAEEALRLIKQVKKGVSTFVCVVDEHDNYVGIVMLHELLFADSSTKIAAIIKTDSPCFSADTDIESLSKNTVWQQYRSVPVIDSNGKLVGMLDFKTVDKNTRDPQMELTQQIIETSNSLGELYSIGLSGFLHVIGK</sequence>
<dbReference type="InterPro" id="IPR000644">
    <property type="entry name" value="CBS_dom"/>
</dbReference>
<dbReference type="SMART" id="SM00924">
    <property type="entry name" value="MgtE_N"/>
    <property type="match status" value="1"/>
</dbReference>
<dbReference type="Proteomes" id="UP000319040">
    <property type="component" value="Unassembled WGS sequence"/>
</dbReference>
<dbReference type="PANTHER" id="PTHR43773:SF1">
    <property type="entry name" value="MAGNESIUM TRANSPORTER MGTE"/>
    <property type="match status" value="1"/>
</dbReference>
<dbReference type="OrthoDB" id="9802114at2"/>
<dbReference type="InterPro" id="IPR006669">
    <property type="entry name" value="MgtE_transporter"/>
</dbReference>
<dbReference type="SUPFAM" id="SSF54631">
    <property type="entry name" value="CBS-domain pair"/>
    <property type="match status" value="1"/>
</dbReference>
<evidence type="ECO:0000259" key="2">
    <source>
        <dbReference type="PROSITE" id="PS51371"/>
    </source>
</evidence>
<name>A0A521CGB4_SACCC</name>
<dbReference type="PROSITE" id="PS51371">
    <property type="entry name" value="CBS"/>
    <property type="match status" value="1"/>
</dbReference>
<evidence type="ECO:0000313" key="3">
    <source>
        <dbReference type="EMBL" id="SMO58442.1"/>
    </source>
</evidence>
<dbReference type="RefSeq" id="WP_142532829.1">
    <property type="nucleotide sequence ID" value="NZ_FXTB01000003.1"/>
</dbReference>
<proteinExistence type="predicted"/>
<dbReference type="SUPFAM" id="SSF158791">
    <property type="entry name" value="MgtE N-terminal domain-like"/>
    <property type="match status" value="1"/>
</dbReference>
<dbReference type="Pfam" id="PF03448">
    <property type="entry name" value="MgtE_N"/>
    <property type="match status" value="1"/>
</dbReference>
<dbReference type="GO" id="GO:0015095">
    <property type="term" value="F:magnesium ion transmembrane transporter activity"/>
    <property type="evidence" value="ECO:0007669"/>
    <property type="project" value="InterPro"/>
</dbReference>
<dbReference type="Gene3D" id="3.10.580.10">
    <property type="entry name" value="CBS-domain"/>
    <property type="match status" value="1"/>
</dbReference>
<feature type="domain" description="CBS" evidence="2">
    <location>
        <begin position="182"/>
        <end position="240"/>
    </location>
</feature>
<keyword evidence="4" id="KW-1185">Reference proteome</keyword>
<reference evidence="3 4" key="1">
    <citation type="submission" date="2017-05" db="EMBL/GenBank/DDBJ databases">
        <authorList>
            <person name="Varghese N."/>
            <person name="Submissions S."/>
        </authorList>
    </citation>
    <scope>NUCLEOTIDE SEQUENCE [LARGE SCALE GENOMIC DNA]</scope>
    <source>
        <strain evidence="3 4">DSM 27040</strain>
    </source>
</reference>
<dbReference type="InterPro" id="IPR006668">
    <property type="entry name" value="Mg_transptr_MgtE_intracell_dom"/>
</dbReference>
<evidence type="ECO:0000313" key="4">
    <source>
        <dbReference type="Proteomes" id="UP000319040"/>
    </source>
</evidence>
<gene>
    <name evidence="3" type="ORF">SAMN06265379_103110</name>
</gene>
<dbReference type="InterPro" id="IPR046342">
    <property type="entry name" value="CBS_dom_sf"/>
</dbReference>
<evidence type="ECO:0000256" key="1">
    <source>
        <dbReference type="PROSITE-ProRule" id="PRU00703"/>
    </source>
</evidence>
<dbReference type="EMBL" id="FXTB01000003">
    <property type="protein sequence ID" value="SMO58442.1"/>
    <property type="molecule type" value="Genomic_DNA"/>
</dbReference>
<protein>
    <submittedName>
        <fullName evidence="3">CBS domain-containing protein</fullName>
    </submittedName>
</protein>
<dbReference type="PANTHER" id="PTHR43773">
    <property type="entry name" value="MAGNESIUM TRANSPORTER MGTE"/>
    <property type="match status" value="1"/>
</dbReference>
<organism evidence="3 4">
    <name type="scientific">Saccharicrinis carchari</name>
    <dbReference type="NCBI Taxonomy" id="1168039"/>
    <lineage>
        <taxon>Bacteria</taxon>
        <taxon>Pseudomonadati</taxon>
        <taxon>Bacteroidota</taxon>
        <taxon>Bacteroidia</taxon>
        <taxon>Marinilabiliales</taxon>
        <taxon>Marinilabiliaceae</taxon>
        <taxon>Saccharicrinis</taxon>
    </lineage>
</organism>
<dbReference type="AlphaFoldDB" id="A0A521CGB4"/>
<accession>A0A521CGB4</accession>
<keyword evidence="1" id="KW-0129">CBS domain</keyword>
<dbReference type="GO" id="GO:0016020">
    <property type="term" value="C:membrane"/>
    <property type="evidence" value="ECO:0007669"/>
    <property type="project" value="InterPro"/>
</dbReference>
<dbReference type="Pfam" id="PF00571">
    <property type="entry name" value="CBS"/>
    <property type="match status" value="2"/>
</dbReference>